<dbReference type="PANTHER" id="PTHR37947">
    <property type="entry name" value="BLL2462 PROTEIN"/>
    <property type="match status" value="1"/>
</dbReference>
<feature type="non-terminal residue" evidence="1">
    <location>
        <position position="1"/>
    </location>
</feature>
<evidence type="ECO:0008006" key="2">
    <source>
        <dbReference type="Google" id="ProtNLM"/>
    </source>
</evidence>
<gene>
    <name evidence="1" type="ORF">S01H1_08196</name>
</gene>
<dbReference type="PANTHER" id="PTHR37947:SF1">
    <property type="entry name" value="BLL2462 PROTEIN"/>
    <property type="match status" value="1"/>
</dbReference>
<dbReference type="InterPro" id="IPR013783">
    <property type="entry name" value="Ig-like_fold"/>
</dbReference>
<accession>X0S0N5</accession>
<dbReference type="Gene3D" id="3.40.50.880">
    <property type="match status" value="1"/>
</dbReference>
<dbReference type="EMBL" id="BARS01004207">
    <property type="protein sequence ID" value="GAF74629.1"/>
    <property type="molecule type" value="Genomic_DNA"/>
</dbReference>
<dbReference type="Gene3D" id="2.60.40.10">
    <property type="entry name" value="Immunoglobulins"/>
    <property type="match status" value="1"/>
</dbReference>
<feature type="non-terminal residue" evidence="1">
    <location>
        <position position="460"/>
    </location>
</feature>
<reference evidence="1" key="1">
    <citation type="journal article" date="2014" name="Front. Microbiol.">
        <title>High frequency of phylogenetically diverse reductive dehalogenase-homologous genes in deep subseafloor sedimentary metagenomes.</title>
        <authorList>
            <person name="Kawai M."/>
            <person name="Futagami T."/>
            <person name="Toyoda A."/>
            <person name="Takaki Y."/>
            <person name="Nishi S."/>
            <person name="Hori S."/>
            <person name="Arai W."/>
            <person name="Tsubouchi T."/>
            <person name="Morono Y."/>
            <person name="Uchiyama I."/>
            <person name="Ito T."/>
            <person name="Fujiyama A."/>
            <person name="Inagaki F."/>
            <person name="Takami H."/>
        </authorList>
    </citation>
    <scope>NUCLEOTIDE SEQUENCE</scope>
    <source>
        <strain evidence="1">Expedition CK06-06</strain>
    </source>
</reference>
<proteinExistence type="predicted"/>
<sequence>DNIDENQTVKKSKVTGAVIFTDGQADDKNIYAYLPVRSEDFQLLLIGIGSRAPQSDIAIKSISAPSRIAIDTACKVQVVVTAKNLQNQPITIELLKDDYVIDSRQLPTDTFAQKNRRSSSSSLGTKDVTIDFAVGAERLGSYTLSARAKAVEQEVNLANNIRSTMVEVVEETRLKVLFYSQQASFNIGKVRQALARDTKIRLDLALDVIKTPVLSEDAYKRSGYVKLPDNRDGFYKYDIIILGSCNLDSLTGTQLDSLYSFVVDRGGGLILLPGKAEFGLSAWRNKKAKALIPVILDHDEPAIQQHSPGKIELTLEGIDSKVISPAQLKDYDEPASAYYQIINTKPAATTLALVEDTPIISVHRVGRGRVCLLNASKLFLWYREDLQGGLLYKLMAGLTAYVGRITNLEAGVRLFAERPTDQANKIKFNAYVCDKSFVPVTGANVLLNIADEVLSMNELG</sequence>
<protein>
    <recommendedName>
        <fullName evidence="2">Glutamine amidotransferase domain-containing protein</fullName>
    </recommendedName>
</protein>
<evidence type="ECO:0000313" key="1">
    <source>
        <dbReference type="EMBL" id="GAF74629.1"/>
    </source>
</evidence>
<dbReference type="SUPFAM" id="SSF52317">
    <property type="entry name" value="Class I glutamine amidotransferase-like"/>
    <property type="match status" value="1"/>
</dbReference>
<name>X0S0N5_9ZZZZ</name>
<comment type="caution">
    <text evidence="1">The sequence shown here is derived from an EMBL/GenBank/DDBJ whole genome shotgun (WGS) entry which is preliminary data.</text>
</comment>
<dbReference type="InterPro" id="IPR029062">
    <property type="entry name" value="Class_I_gatase-like"/>
</dbReference>
<organism evidence="1">
    <name type="scientific">marine sediment metagenome</name>
    <dbReference type="NCBI Taxonomy" id="412755"/>
    <lineage>
        <taxon>unclassified sequences</taxon>
        <taxon>metagenomes</taxon>
        <taxon>ecological metagenomes</taxon>
    </lineage>
</organism>
<dbReference type="AlphaFoldDB" id="X0S0N5"/>